<dbReference type="EMBL" id="CAXAMN010013403">
    <property type="protein sequence ID" value="CAK9040740.1"/>
    <property type="molecule type" value="Genomic_DNA"/>
</dbReference>
<reference evidence="2 3" key="1">
    <citation type="submission" date="2024-02" db="EMBL/GenBank/DDBJ databases">
        <authorList>
            <person name="Chen Y."/>
            <person name="Shah S."/>
            <person name="Dougan E. K."/>
            <person name="Thang M."/>
            <person name="Chan C."/>
        </authorList>
    </citation>
    <scope>NUCLEOTIDE SEQUENCE [LARGE SCALE GENOMIC DNA]</scope>
</reference>
<organism evidence="2 3">
    <name type="scientific">Durusdinium trenchii</name>
    <dbReference type="NCBI Taxonomy" id="1381693"/>
    <lineage>
        <taxon>Eukaryota</taxon>
        <taxon>Sar</taxon>
        <taxon>Alveolata</taxon>
        <taxon>Dinophyceae</taxon>
        <taxon>Suessiales</taxon>
        <taxon>Symbiodiniaceae</taxon>
        <taxon>Durusdinium</taxon>
    </lineage>
</organism>
<protein>
    <submittedName>
        <fullName evidence="2">Uncharacterized protein</fullName>
    </submittedName>
</protein>
<sequence length="131" mass="15075">VRRELAALEETWAVRLEDVRSSQDSLKMAILKDFDQAKPWHSEISLLHQELSQQIQESNAEHSKNIVACQGRLSSARLDTHDKMQAIEERLAHAEKRATEAKDAWWQGEPALRQVQTALKEVAELRDFTMD</sequence>
<evidence type="ECO:0000313" key="3">
    <source>
        <dbReference type="Proteomes" id="UP001642484"/>
    </source>
</evidence>
<evidence type="ECO:0000313" key="2">
    <source>
        <dbReference type="EMBL" id="CAK9040740.1"/>
    </source>
</evidence>
<feature type="non-terminal residue" evidence="2">
    <location>
        <position position="1"/>
    </location>
</feature>
<accession>A0ABP0LNL8</accession>
<feature type="non-terminal residue" evidence="2">
    <location>
        <position position="131"/>
    </location>
</feature>
<dbReference type="Proteomes" id="UP001642484">
    <property type="component" value="Unassembled WGS sequence"/>
</dbReference>
<proteinExistence type="predicted"/>
<gene>
    <name evidence="2" type="ORF">CCMP2556_LOCUS21908</name>
</gene>
<evidence type="ECO:0000256" key="1">
    <source>
        <dbReference type="SAM" id="Coils"/>
    </source>
</evidence>
<keyword evidence="1" id="KW-0175">Coiled coil</keyword>
<comment type="caution">
    <text evidence="2">The sequence shown here is derived from an EMBL/GenBank/DDBJ whole genome shotgun (WGS) entry which is preliminary data.</text>
</comment>
<feature type="coiled-coil region" evidence="1">
    <location>
        <begin position="77"/>
        <end position="104"/>
    </location>
</feature>
<name>A0ABP0LNL8_9DINO</name>
<keyword evidence="3" id="KW-1185">Reference proteome</keyword>